<dbReference type="AlphaFoldDB" id="A0A1H9SVQ3"/>
<keyword evidence="4" id="KW-1185">Reference proteome</keyword>
<feature type="domain" description="Bacterial type II secretion system protein E" evidence="2">
    <location>
        <begin position="68"/>
        <end position="351"/>
    </location>
</feature>
<dbReference type="OrthoDB" id="9810761at2"/>
<dbReference type="RefSeq" id="WP_022748164.1">
    <property type="nucleotide sequence ID" value="NZ_FOGW01000013.1"/>
</dbReference>
<dbReference type="Proteomes" id="UP000182471">
    <property type="component" value="Unassembled WGS sequence"/>
</dbReference>
<proteinExistence type="inferred from homology"/>
<dbReference type="Gene3D" id="3.30.450.380">
    <property type="match status" value="1"/>
</dbReference>
<comment type="similarity">
    <text evidence="1">Belongs to the GSP E family.</text>
</comment>
<dbReference type="Gene3D" id="3.40.50.300">
    <property type="entry name" value="P-loop containing nucleotide triphosphate hydrolases"/>
    <property type="match status" value="1"/>
</dbReference>
<dbReference type="SUPFAM" id="SSF52540">
    <property type="entry name" value="P-loop containing nucleoside triphosphate hydrolases"/>
    <property type="match status" value="1"/>
</dbReference>
<dbReference type="PANTHER" id="PTHR30486:SF6">
    <property type="entry name" value="TYPE IV PILUS RETRACTATION ATPASE PILT"/>
    <property type="match status" value="1"/>
</dbReference>
<reference evidence="4" key="1">
    <citation type="submission" date="2016-10" db="EMBL/GenBank/DDBJ databases">
        <authorList>
            <person name="Varghese N."/>
            <person name="Submissions S."/>
        </authorList>
    </citation>
    <scope>NUCLEOTIDE SEQUENCE [LARGE SCALE GENOMIC DNA]</scope>
    <source>
        <strain evidence="4">S1b</strain>
    </source>
</reference>
<evidence type="ECO:0000256" key="1">
    <source>
        <dbReference type="ARBA" id="ARBA00006611"/>
    </source>
</evidence>
<accession>A0A1H9SVQ3</accession>
<dbReference type="InterPro" id="IPR001482">
    <property type="entry name" value="T2SS/T4SS_dom"/>
</dbReference>
<dbReference type="EMBL" id="FOGW01000013">
    <property type="protein sequence ID" value="SER88927.1"/>
    <property type="molecule type" value="Genomic_DNA"/>
</dbReference>
<name>A0A1H9SVQ3_9FIRM</name>
<dbReference type="InterPro" id="IPR050921">
    <property type="entry name" value="T4SS_GSP_E_ATPase"/>
</dbReference>
<dbReference type="InterPro" id="IPR027417">
    <property type="entry name" value="P-loop_NTPase"/>
</dbReference>
<dbReference type="Pfam" id="PF00437">
    <property type="entry name" value="T2SSE"/>
    <property type="match status" value="1"/>
</dbReference>
<dbReference type="CDD" id="cd01130">
    <property type="entry name" value="VirB11-like_ATPase"/>
    <property type="match status" value="1"/>
</dbReference>
<evidence type="ECO:0000313" key="3">
    <source>
        <dbReference type="EMBL" id="SER88927.1"/>
    </source>
</evidence>
<sequence>MNNSDTKIYENIREDVLKRLDFTREVDDEEIKCIIGEETVKNLNGINFKIQERIELEKSIFNSLRKFDVLQDLIDNPQVSEIMINGPKNIFYEEAGIIKKSNLNFASEEKLHDVIQQIVGKHNRVVNEANPIVDTRLPNGSRVNIVLAPISLNGSSISIRKFPSKPLEMDDLIKKCSITEEAAVFLKMLVKARYNIFISGGTSSGKTTFLNALSQFINSDERIITIEDSAELQIQGVENIVRLETRNANVDGVTPITIRDLIKSALRMRPDRIIVGECRGEETLDMLQAMNTGHDGSLSTGHANSSRDILYRIETMVLMGVDIPLPAIRSQIASGIDIIVHLGRCIDKSRKVLEIAEVNGLKNGEIQLNKIYEINSENILIKCNELINQDKLIMSGVI</sequence>
<dbReference type="GO" id="GO:0016887">
    <property type="term" value="F:ATP hydrolysis activity"/>
    <property type="evidence" value="ECO:0007669"/>
    <property type="project" value="InterPro"/>
</dbReference>
<evidence type="ECO:0000259" key="2">
    <source>
        <dbReference type="Pfam" id="PF00437"/>
    </source>
</evidence>
<evidence type="ECO:0000313" key="4">
    <source>
        <dbReference type="Proteomes" id="UP000182471"/>
    </source>
</evidence>
<protein>
    <submittedName>
        <fullName evidence="3">Pilus assembly protein CpaF</fullName>
    </submittedName>
</protein>
<gene>
    <name evidence="3" type="ORF">SAMN02910429_01379</name>
</gene>
<organism evidence="3 4">
    <name type="scientific">Lachnobacterium bovis</name>
    <dbReference type="NCBI Taxonomy" id="140626"/>
    <lineage>
        <taxon>Bacteria</taxon>
        <taxon>Bacillati</taxon>
        <taxon>Bacillota</taxon>
        <taxon>Clostridia</taxon>
        <taxon>Lachnospirales</taxon>
        <taxon>Lachnospiraceae</taxon>
        <taxon>Lachnobacterium</taxon>
    </lineage>
</organism>
<dbReference type="PANTHER" id="PTHR30486">
    <property type="entry name" value="TWITCHING MOTILITY PROTEIN PILT"/>
    <property type="match status" value="1"/>
</dbReference>